<dbReference type="AlphaFoldDB" id="A0A6M1R0Z7"/>
<dbReference type="RefSeq" id="WP_165111644.1">
    <property type="nucleotide sequence ID" value="NZ_JAALAA010000011.1"/>
</dbReference>
<proteinExistence type="predicted"/>
<dbReference type="Proteomes" id="UP000483261">
    <property type="component" value="Unassembled WGS sequence"/>
</dbReference>
<dbReference type="EMBL" id="JAALAA010000011">
    <property type="protein sequence ID" value="NGN93914.1"/>
    <property type="molecule type" value="Genomic_DNA"/>
</dbReference>
<accession>A0A6M1R0Z7</accession>
<keyword evidence="2" id="KW-1185">Reference proteome</keyword>
<sequence length="65" mass="7743">MKRYVDGEWAGWDGDTIVKLTDRTVWRQVEYYYEYQYAYRPEVTISAGKMIVKGMRRAVGVQQMV</sequence>
<gene>
    <name evidence="1" type="ORF">G5C66_14320</name>
</gene>
<evidence type="ECO:0000313" key="1">
    <source>
        <dbReference type="EMBL" id="NGN93914.1"/>
    </source>
</evidence>
<name>A0A6M1R0Z7_9ACTN</name>
<evidence type="ECO:0000313" key="2">
    <source>
        <dbReference type="Proteomes" id="UP000483261"/>
    </source>
</evidence>
<organism evidence="1 2">
    <name type="scientific">Nocardioides turkmenicus</name>
    <dbReference type="NCBI Taxonomy" id="2711220"/>
    <lineage>
        <taxon>Bacteria</taxon>
        <taxon>Bacillati</taxon>
        <taxon>Actinomycetota</taxon>
        <taxon>Actinomycetes</taxon>
        <taxon>Propionibacteriales</taxon>
        <taxon>Nocardioidaceae</taxon>
        <taxon>Nocardioides</taxon>
    </lineage>
</organism>
<protein>
    <submittedName>
        <fullName evidence="1">Uncharacterized protein</fullName>
    </submittedName>
</protein>
<comment type="caution">
    <text evidence="1">The sequence shown here is derived from an EMBL/GenBank/DDBJ whole genome shotgun (WGS) entry which is preliminary data.</text>
</comment>
<reference evidence="1 2" key="1">
    <citation type="submission" date="2020-02" db="EMBL/GenBank/DDBJ databases">
        <title>Whole-genome analyses of novel actinobacteria.</title>
        <authorList>
            <person name="Sahin N."/>
        </authorList>
    </citation>
    <scope>NUCLEOTIDE SEQUENCE [LARGE SCALE GENOMIC DNA]</scope>
    <source>
        <strain evidence="1 2">KC13</strain>
    </source>
</reference>